<dbReference type="GO" id="GO:0005634">
    <property type="term" value="C:nucleus"/>
    <property type="evidence" value="ECO:0007669"/>
    <property type="project" value="TreeGrafter"/>
</dbReference>
<dbReference type="AlphaFoldDB" id="A0A8J2RLV9"/>
<dbReference type="InterPro" id="IPR039733">
    <property type="entry name" value="NTAQ1"/>
</dbReference>
<dbReference type="GO" id="GO:0070773">
    <property type="term" value="F:protein-N-terminal glutamine amidohydrolase activity"/>
    <property type="evidence" value="ECO:0007669"/>
    <property type="project" value="UniProtKB-UniRule"/>
</dbReference>
<evidence type="ECO:0000256" key="8">
    <source>
        <dbReference type="RuleBase" id="RU367082"/>
    </source>
</evidence>
<evidence type="ECO:0000256" key="4">
    <source>
        <dbReference type="ARBA" id="ARBA00012718"/>
    </source>
</evidence>
<dbReference type="EC" id="3.5.1.122" evidence="4 8"/>
<dbReference type="EMBL" id="CAKKLH010000123">
    <property type="protein sequence ID" value="CAH0103959.1"/>
    <property type="molecule type" value="Genomic_DNA"/>
</dbReference>
<keyword evidence="6 8" id="KW-0378">Hydrolase</keyword>
<dbReference type="GO" id="GO:0005829">
    <property type="term" value="C:cytosol"/>
    <property type="evidence" value="ECO:0007669"/>
    <property type="project" value="TreeGrafter"/>
</dbReference>
<comment type="function">
    <text evidence="1 8">Mediates the side-chain deamidation of N-terminal glutamine residues to glutamate, an important step in N-end rule pathway of protein degradation. Conversion of the resulting N-terminal glutamine to glutamate renders the protein susceptible to arginylation, polyubiquitination and degradation as specified by the N-end rule. Does not act on substrates with internal or C-terminal glutamine and does not act on non-glutamine residues in any position.</text>
</comment>
<evidence type="ECO:0000256" key="5">
    <source>
        <dbReference type="ARBA" id="ARBA00021247"/>
    </source>
</evidence>
<evidence type="ECO:0000256" key="1">
    <source>
        <dbReference type="ARBA" id="ARBA00003923"/>
    </source>
</evidence>
<sequence length="315" mass="36613">MSLSLVFEECIYTSCYCEENVWHMCKYVKENQPELLNKCFAVFISNEKQTIPLWSQKQSPDKEGLVIWDYHVIFIYCTQENCFDVYDLDTRLSFPCSFEEYKTKTLGNDQNLQTQFQRYFRVIPAEQYLTTFASDRTHMIKDGKWLKPPPNYPAIFTALSQNNLNDFIILVKFDKINIKIYSLLYLAACAFSYAYLADEKMSETHVRCRKCRTKLILPEEKDCITTCHGSIISQEENSSECLLDKSILYVKDEKLPAWLETLVQTSSWTKGKIVCPSCDARLGTFDFLSGQKCQCQHHVLPPVRLTSSKVDLLKS</sequence>
<gene>
    <name evidence="10" type="ORF">DGAL_LOCUS6669</name>
</gene>
<dbReference type="GO" id="GO:0008418">
    <property type="term" value="F:protein-N-terminal asparagine amidohydrolase activity"/>
    <property type="evidence" value="ECO:0007669"/>
    <property type="project" value="UniProtKB-UniRule"/>
</dbReference>
<evidence type="ECO:0000313" key="11">
    <source>
        <dbReference type="Proteomes" id="UP000789390"/>
    </source>
</evidence>
<name>A0A8J2RLV9_9CRUS</name>
<accession>A0A8J2RLV9</accession>
<keyword evidence="11" id="KW-1185">Reference proteome</keyword>
<evidence type="ECO:0000256" key="7">
    <source>
        <dbReference type="ARBA" id="ARBA00048768"/>
    </source>
</evidence>
<evidence type="ECO:0000259" key="9">
    <source>
        <dbReference type="Pfam" id="PF09764"/>
    </source>
</evidence>
<comment type="caution">
    <text evidence="10">The sequence shown here is derived from an EMBL/GenBank/DDBJ whole genome shotgun (WGS) entry which is preliminary data.</text>
</comment>
<evidence type="ECO:0000256" key="2">
    <source>
        <dbReference type="ARBA" id="ARBA00008985"/>
    </source>
</evidence>
<evidence type="ECO:0000313" key="10">
    <source>
        <dbReference type="EMBL" id="CAH0103959.1"/>
    </source>
</evidence>
<reference evidence="10" key="1">
    <citation type="submission" date="2021-11" db="EMBL/GenBank/DDBJ databases">
        <authorList>
            <person name="Schell T."/>
        </authorList>
    </citation>
    <scope>NUCLEOTIDE SEQUENCE</scope>
    <source>
        <strain evidence="10">M5</strain>
    </source>
</reference>
<comment type="catalytic activity">
    <reaction evidence="7 8">
        <text>N-terminal L-glutaminyl-[protein] + H2O = N-terminal L-glutamyl-[protein] + NH4(+)</text>
        <dbReference type="Rhea" id="RHEA:50680"/>
        <dbReference type="Rhea" id="RHEA-COMP:12668"/>
        <dbReference type="Rhea" id="RHEA-COMP:12777"/>
        <dbReference type="ChEBI" id="CHEBI:15377"/>
        <dbReference type="ChEBI" id="CHEBI:28938"/>
        <dbReference type="ChEBI" id="CHEBI:64721"/>
        <dbReference type="ChEBI" id="CHEBI:64722"/>
        <dbReference type="EC" id="3.5.1.122"/>
    </reaction>
</comment>
<dbReference type="OrthoDB" id="191192at2759"/>
<evidence type="ECO:0000256" key="6">
    <source>
        <dbReference type="ARBA" id="ARBA00022801"/>
    </source>
</evidence>
<protein>
    <recommendedName>
        <fullName evidence="5 8">Protein N-terminal glutamine amidohydrolase</fullName>
        <ecNumber evidence="4 8">3.5.1.122</ecNumber>
    </recommendedName>
    <alternativeName>
        <fullName evidence="8">Protein NH2-terminal glutamine deamidase</fullName>
    </alternativeName>
</protein>
<dbReference type="Pfam" id="PF09764">
    <property type="entry name" value="Nt_Gln_amidase"/>
    <property type="match status" value="1"/>
</dbReference>
<evidence type="ECO:0000256" key="3">
    <source>
        <dbReference type="ARBA" id="ARBA00011245"/>
    </source>
</evidence>
<dbReference type="PANTHER" id="PTHR13035">
    <property type="entry name" value="PROTEIN N-TERMINAL GLUTAMINE AMIDOHYDROLASE"/>
    <property type="match status" value="1"/>
</dbReference>
<comment type="similarity">
    <text evidence="2 8">Belongs to the NTAQ1 family.</text>
</comment>
<dbReference type="PANTHER" id="PTHR13035:SF0">
    <property type="entry name" value="PROTEIN N-TERMINAL GLUTAMINE AMIDOHYDROLASE"/>
    <property type="match status" value="1"/>
</dbReference>
<dbReference type="InterPro" id="IPR023128">
    <property type="entry name" value="Prot_N_Gln_amidohydro_ab_roll"/>
</dbReference>
<proteinExistence type="inferred from homology"/>
<dbReference type="Proteomes" id="UP000789390">
    <property type="component" value="Unassembled WGS sequence"/>
</dbReference>
<dbReference type="InterPro" id="IPR037132">
    <property type="entry name" value="N_Gln_amidohydro_ab_roll_sf"/>
</dbReference>
<organism evidence="10 11">
    <name type="scientific">Daphnia galeata</name>
    <dbReference type="NCBI Taxonomy" id="27404"/>
    <lineage>
        <taxon>Eukaryota</taxon>
        <taxon>Metazoa</taxon>
        <taxon>Ecdysozoa</taxon>
        <taxon>Arthropoda</taxon>
        <taxon>Crustacea</taxon>
        <taxon>Branchiopoda</taxon>
        <taxon>Diplostraca</taxon>
        <taxon>Cladocera</taxon>
        <taxon>Anomopoda</taxon>
        <taxon>Daphniidae</taxon>
        <taxon>Daphnia</taxon>
    </lineage>
</organism>
<feature type="domain" description="Protein N-terminal glutamine amidohydrolase alpha beta roll" evidence="9">
    <location>
        <begin position="12"/>
        <end position="170"/>
    </location>
</feature>
<dbReference type="Gene3D" id="3.10.620.10">
    <property type="entry name" value="Protein N-terminal glutamine amidohydrolase, alpha beta roll"/>
    <property type="match status" value="1"/>
</dbReference>
<comment type="subunit">
    <text evidence="3 8">Monomer.</text>
</comment>